<keyword evidence="2" id="KW-1185">Reference proteome</keyword>
<evidence type="ECO:0000313" key="1">
    <source>
        <dbReference type="EMBL" id="MPC33983.1"/>
    </source>
</evidence>
<dbReference type="EMBL" id="VSRR010002953">
    <property type="protein sequence ID" value="MPC33983.1"/>
    <property type="molecule type" value="Genomic_DNA"/>
</dbReference>
<accession>A0A5B7ELQ4</accession>
<proteinExistence type="predicted"/>
<organism evidence="1 2">
    <name type="scientific">Portunus trituberculatus</name>
    <name type="common">Swimming crab</name>
    <name type="synonym">Neptunus trituberculatus</name>
    <dbReference type="NCBI Taxonomy" id="210409"/>
    <lineage>
        <taxon>Eukaryota</taxon>
        <taxon>Metazoa</taxon>
        <taxon>Ecdysozoa</taxon>
        <taxon>Arthropoda</taxon>
        <taxon>Crustacea</taxon>
        <taxon>Multicrustacea</taxon>
        <taxon>Malacostraca</taxon>
        <taxon>Eumalacostraca</taxon>
        <taxon>Eucarida</taxon>
        <taxon>Decapoda</taxon>
        <taxon>Pleocyemata</taxon>
        <taxon>Brachyura</taxon>
        <taxon>Eubrachyura</taxon>
        <taxon>Portunoidea</taxon>
        <taxon>Portunidae</taxon>
        <taxon>Portuninae</taxon>
        <taxon>Portunus</taxon>
    </lineage>
</organism>
<sequence>MGGNIDQVVYLMTAGDFLRHTTTSTITATTPLYKPRRLSFTTIHTPASCTNMACKHRALCSAGWYSQDAVHYCRALVSTAAASFSNNAIR</sequence>
<gene>
    <name evidence="1" type="ORF">E2C01_027353</name>
</gene>
<dbReference type="AlphaFoldDB" id="A0A5B7ELQ4"/>
<comment type="caution">
    <text evidence="1">The sequence shown here is derived from an EMBL/GenBank/DDBJ whole genome shotgun (WGS) entry which is preliminary data.</text>
</comment>
<reference evidence="1 2" key="1">
    <citation type="submission" date="2019-05" db="EMBL/GenBank/DDBJ databases">
        <title>Another draft genome of Portunus trituberculatus and its Hox gene families provides insights of decapod evolution.</title>
        <authorList>
            <person name="Jeong J.-H."/>
            <person name="Song I."/>
            <person name="Kim S."/>
            <person name="Choi T."/>
            <person name="Kim D."/>
            <person name="Ryu S."/>
            <person name="Kim W."/>
        </authorList>
    </citation>
    <scope>NUCLEOTIDE SEQUENCE [LARGE SCALE GENOMIC DNA]</scope>
    <source>
        <tissue evidence="1">Muscle</tissue>
    </source>
</reference>
<protein>
    <submittedName>
        <fullName evidence="1">Uncharacterized protein</fullName>
    </submittedName>
</protein>
<name>A0A5B7ELQ4_PORTR</name>
<evidence type="ECO:0000313" key="2">
    <source>
        <dbReference type="Proteomes" id="UP000324222"/>
    </source>
</evidence>
<dbReference type="Proteomes" id="UP000324222">
    <property type="component" value="Unassembled WGS sequence"/>
</dbReference>